<reference evidence="2 3" key="1">
    <citation type="journal article" date="2024" name="Nat. Commun.">
        <title>Phylogenomics reveals the evolutionary origins of lichenization in chlorophyte algae.</title>
        <authorList>
            <person name="Puginier C."/>
            <person name="Libourel C."/>
            <person name="Otte J."/>
            <person name="Skaloud P."/>
            <person name="Haon M."/>
            <person name="Grisel S."/>
            <person name="Petersen M."/>
            <person name="Berrin J.G."/>
            <person name="Delaux P.M."/>
            <person name="Dal Grande F."/>
            <person name="Keller J."/>
        </authorList>
    </citation>
    <scope>NUCLEOTIDE SEQUENCE [LARGE SCALE GENOMIC DNA]</scope>
    <source>
        <strain evidence="2 3">SAG 2043</strain>
    </source>
</reference>
<proteinExistence type="predicted"/>
<evidence type="ECO:0000313" key="2">
    <source>
        <dbReference type="EMBL" id="KAK9803138.1"/>
    </source>
</evidence>
<organism evidence="2 3">
    <name type="scientific">[Myrmecia] bisecta</name>
    <dbReference type="NCBI Taxonomy" id="41462"/>
    <lineage>
        <taxon>Eukaryota</taxon>
        <taxon>Viridiplantae</taxon>
        <taxon>Chlorophyta</taxon>
        <taxon>core chlorophytes</taxon>
        <taxon>Trebouxiophyceae</taxon>
        <taxon>Trebouxiales</taxon>
        <taxon>Trebouxiaceae</taxon>
        <taxon>Myrmecia</taxon>
    </lineage>
</organism>
<dbReference type="AlphaFoldDB" id="A0AAW1P3J3"/>
<dbReference type="Proteomes" id="UP001489004">
    <property type="component" value="Unassembled WGS sequence"/>
</dbReference>
<keyword evidence="3" id="KW-1185">Reference proteome</keyword>
<dbReference type="EMBL" id="JALJOR010000023">
    <property type="protein sequence ID" value="KAK9803138.1"/>
    <property type="molecule type" value="Genomic_DNA"/>
</dbReference>
<name>A0AAW1P3J3_9CHLO</name>
<protein>
    <submittedName>
        <fullName evidence="2">Uncharacterized protein</fullName>
    </submittedName>
</protein>
<comment type="caution">
    <text evidence="2">The sequence shown here is derived from an EMBL/GenBank/DDBJ whole genome shotgun (WGS) entry which is preliminary data.</text>
</comment>
<accession>A0AAW1P3J3</accession>
<feature type="region of interest" description="Disordered" evidence="1">
    <location>
        <begin position="53"/>
        <end position="74"/>
    </location>
</feature>
<evidence type="ECO:0000256" key="1">
    <source>
        <dbReference type="SAM" id="MobiDB-lite"/>
    </source>
</evidence>
<sequence>MCSLQNQALAFFRMAASSLKPRIRQAAGLLGLLLGRGNKEDKISQTFVARLLSQPGRHSEPSSSRLAASAADMRGRPDKDVVLKHLLVDLPGPTNKLQSADGLSLETR</sequence>
<gene>
    <name evidence="2" type="ORF">WJX72_000128</name>
</gene>
<evidence type="ECO:0000313" key="3">
    <source>
        <dbReference type="Proteomes" id="UP001489004"/>
    </source>
</evidence>